<protein>
    <submittedName>
        <fullName evidence="9">Peptidase M3</fullName>
    </submittedName>
</protein>
<dbReference type="AlphaFoldDB" id="A0A371NXF5"/>
<evidence type="ECO:0000256" key="7">
    <source>
        <dbReference type="RuleBase" id="RU003435"/>
    </source>
</evidence>
<evidence type="ECO:0000313" key="9">
    <source>
        <dbReference type="EMBL" id="REJ07868.1"/>
    </source>
</evidence>
<evidence type="ECO:0000256" key="3">
    <source>
        <dbReference type="ARBA" id="ARBA00022723"/>
    </source>
</evidence>
<dbReference type="InterPro" id="IPR024079">
    <property type="entry name" value="MetalloPept_cat_dom_sf"/>
</dbReference>
<dbReference type="EMBL" id="QUAB01000014">
    <property type="protein sequence ID" value="REJ07868.1"/>
    <property type="molecule type" value="Genomic_DNA"/>
</dbReference>
<name>A0A371NXF5_9MICO</name>
<dbReference type="Proteomes" id="UP000262172">
    <property type="component" value="Unassembled WGS sequence"/>
</dbReference>
<evidence type="ECO:0000259" key="8">
    <source>
        <dbReference type="Pfam" id="PF01432"/>
    </source>
</evidence>
<dbReference type="GO" id="GO:0046872">
    <property type="term" value="F:metal ion binding"/>
    <property type="evidence" value="ECO:0007669"/>
    <property type="project" value="UniProtKB-UniRule"/>
</dbReference>
<evidence type="ECO:0000256" key="5">
    <source>
        <dbReference type="ARBA" id="ARBA00022833"/>
    </source>
</evidence>
<keyword evidence="4 7" id="KW-0378">Hydrolase</keyword>
<keyword evidence="3 7" id="KW-0479">Metal-binding</keyword>
<evidence type="ECO:0000256" key="1">
    <source>
        <dbReference type="ARBA" id="ARBA00006040"/>
    </source>
</evidence>
<dbReference type="OrthoDB" id="9773538at2"/>
<dbReference type="RefSeq" id="WP_116240782.1">
    <property type="nucleotide sequence ID" value="NZ_QUAB01000014.1"/>
</dbReference>
<proteinExistence type="inferred from homology"/>
<keyword evidence="5 7" id="KW-0862">Zinc</keyword>
<keyword evidence="2 7" id="KW-0645">Protease</keyword>
<gene>
    <name evidence="9" type="ORF">DY023_02570</name>
</gene>
<organism evidence="9 10">
    <name type="scientific">Microbacterium bovistercoris</name>
    <dbReference type="NCBI Taxonomy" id="2293570"/>
    <lineage>
        <taxon>Bacteria</taxon>
        <taxon>Bacillati</taxon>
        <taxon>Actinomycetota</taxon>
        <taxon>Actinomycetes</taxon>
        <taxon>Micrococcales</taxon>
        <taxon>Microbacteriaceae</taxon>
        <taxon>Microbacterium</taxon>
    </lineage>
</organism>
<reference evidence="9 10" key="1">
    <citation type="submission" date="2018-08" db="EMBL/GenBank/DDBJ databases">
        <title>Isolation, diversity and antifungal activity of Actinobacteria from cow dung.</title>
        <authorList>
            <person name="Ling L."/>
        </authorList>
    </citation>
    <scope>NUCLEOTIDE SEQUENCE [LARGE SCALE GENOMIC DNA]</scope>
    <source>
        <strain evidence="9 10">NEAU-LLE</strain>
    </source>
</reference>
<comment type="caution">
    <text evidence="9">The sequence shown here is derived from an EMBL/GenBank/DDBJ whole genome shotgun (WGS) entry which is preliminary data.</text>
</comment>
<accession>A0A371NXF5</accession>
<dbReference type="InterPro" id="IPR024077">
    <property type="entry name" value="Neurolysin/TOP_dom2"/>
</dbReference>
<comment type="similarity">
    <text evidence="1 7">Belongs to the peptidase M3 family.</text>
</comment>
<dbReference type="PANTHER" id="PTHR11804:SF84">
    <property type="entry name" value="SACCHAROLYSIN"/>
    <property type="match status" value="1"/>
</dbReference>
<evidence type="ECO:0000256" key="4">
    <source>
        <dbReference type="ARBA" id="ARBA00022801"/>
    </source>
</evidence>
<dbReference type="Pfam" id="PF01432">
    <property type="entry name" value="Peptidase_M3"/>
    <property type="match status" value="1"/>
</dbReference>
<dbReference type="Gene3D" id="1.10.1370.10">
    <property type="entry name" value="Neurolysin, domain 3"/>
    <property type="match status" value="1"/>
</dbReference>
<dbReference type="GO" id="GO:0004222">
    <property type="term" value="F:metalloendopeptidase activity"/>
    <property type="evidence" value="ECO:0007669"/>
    <property type="project" value="InterPro"/>
</dbReference>
<keyword evidence="6 7" id="KW-0482">Metalloprotease</keyword>
<comment type="cofactor">
    <cofactor evidence="7">
        <name>Zn(2+)</name>
        <dbReference type="ChEBI" id="CHEBI:29105"/>
    </cofactor>
    <text evidence="7">Binds 1 zinc ion.</text>
</comment>
<dbReference type="Gene3D" id="3.40.390.10">
    <property type="entry name" value="Collagenase (Catalytic Domain)"/>
    <property type="match status" value="1"/>
</dbReference>
<dbReference type="InterPro" id="IPR001567">
    <property type="entry name" value="Pept_M3A_M3B_dom"/>
</dbReference>
<dbReference type="PANTHER" id="PTHR11804">
    <property type="entry name" value="PROTEASE M3 THIMET OLIGOPEPTIDASE-RELATED"/>
    <property type="match status" value="1"/>
</dbReference>
<evidence type="ECO:0000256" key="2">
    <source>
        <dbReference type="ARBA" id="ARBA00022670"/>
    </source>
</evidence>
<evidence type="ECO:0000256" key="6">
    <source>
        <dbReference type="ARBA" id="ARBA00023049"/>
    </source>
</evidence>
<dbReference type="GO" id="GO:0006518">
    <property type="term" value="P:peptide metabolic process"/>
    <property type="evidence" value="ECO:0007669"/>
    <property type="project" value="TreeGrafter"/>
</dbReference>
<dbReference type="CDD" id="cd06455">
    <property type="entry name" value="M3A_TOP"/>
    <property type="match status" value="1"/>
</dbReference>
<keyword evidence="10" id="KW-1185">Reference proteome</keyword>
<feature type="domain" description="Peptidase M3A/M3B catalytic" evidence="8">
    <location>
        <begin position="209"/>
        <end position="633"/>
    </location>
</feature>
<dbReference type="InterPro" id="IPR045090">
    <property type="entry name" value="Pept_M3A_M3B"/>
</dbReference>
<dbReference type="GO" id="GO:0006508">
    <property type="term" value="P:proteolysis"/>
    <property type="evidence" value="ECO:0007669"/>
    <property type="project" value="UniProtKB-KW"/>
</dbReference>
<evidence type="ECO:0000313" key="10">
    <source>
        <dbReference type="Proteomes" id="UP000262172"/>
    </source>
</evidence>
<dbReference type="SUPFAM" id="SSF55486">
    <property type="entry name" value="Metalloproteases ('zincins'), catalytic domain"/>
    <property type="match status" value="1"/>
</dbReference>
<sequence length="634" mass="70019">MTEPIVFPTTSADWLAFASTRSDDRLAHADELVAALKDGAARTTQEILSIWNDVQTDVHRVRAEAEVFSEVHPDREVREAAEARVAAGEAKWTALMADAELAAIFAATDPAGLDAGAARVREHLLRDFRRGGADRDEPTRAKAQELAARDTELSLAFSRNIREGRREIRVAPEALAGLPEDFVAQHPVGDDGLVALSTDATDVMPVSNYAADRTTRLALTAARSDLAWPENDAVLAELLDVRQQRADLLGYGSWSDYETEDRMAGSSARVAGFLDEVDEASGAASAREYDMLLARLREDEPDAETVTAADQLYLLTRMHAERVAVDSQEVRSYLSYERVLGGVLATTGRLFGIVYEPVDVQTWHEDVRSYDVVRDGVRIGRIHLDMHPREGKFNHAACFGIAPGLRGRVLPEASLVCNFPAGFMEHRQVQTFFHEFGHLVHEILGGDQEWVAFSGVATEWDFVEAPSQMLEEWVWDAEVLQSFALNDAGEPIPAALVERMREADAFGRALLVRTQLGHARVSYHLHVDRPGDLAAATDHWYEVSTPVARIAGTHSYASFGHLTGYGACYYTYQWSLVIARDLLTGFTGLLDPESAARYRREILEPGGSRDAADLVESFLGRPFTVDAYREHLGS</sequence>